<gene>
    <name evidence="3" type="ORF">ATJ97_0004</name>
</gene>
<dbReference type="EMBL" id="PDJI01000001">
    <property type="protein sequence ID" value="PFG45086.1"/>
    <property type="molecule type" value="Genomic_DNA"/>
</dbReference>
<dbReference type="PANTHER" id="PTHR42760">
    <property type="entry name" value="SHORT-CHAIN DEHYDROGENASES/REDUCTASES FAMILY MEMBER"/>
    <property type="match status" value="1"/>
</dbReference>
<evidence type="ECO:0000313" key="3">
    <source>
        <dbReference type="EMBL" id="PFG45086.1"/>
    </source>
</evidence>
<dbReference type="Proteomes" id="UP000222106">
    <property type="component" value="Unassembled WGS sequence"/>
</dbReference>
<organism evidence="3 4">
    <name type="scientific">Georgenia soli</name>
    <dbReference type="NCBI Taxonomy" id="638953"/>
    <lineage>
        <taxon>Bacteria</taxon>
        <taxon>Bacillati</taxon>
        <taxon>Actinomycetota</taxon>
        <taxon>Actinomycetes</taxon>
        <taxon>Micrococcales</taxon>
        <taxon>Bogoriellaceae</taxon>
        <taxon>Georgenia</taxon>
    </lineage>
</organism>
<dbReference type="PROSITE" id="PS00061">
    <property type="entry name" value="ADH_SHORT"/>
    <property type="match status" value="1"/>
</dbReference>
<protein>
    <submittedName>
        <fullName evidence="3">NAD(P)-dependent dehydrogenase (Short-subunit alcohol dehydrogenase family)</fullName>
    </submittedName>
</protein>
<proteinExistence type="inferred from homology"/>
<name>A0A2A9F2P6_9MICO</name>
<sequence length="256" mass="27040">MTYLPSFRIDGRVAIVTGASRGLGEHIALALAEAGAHVAAVGRDADRLQAVAEASSPLDGSVTPFAADVLQTSALSDLVSEVEVALGPVEILVNSAGTNIQQPATDVTEASWDAVLDLNLRSSFFMAQAAARRMIELGRPGRIVNLSSQIGEVGFYKRAVYAASKGGLVAMTRVLALEWAPHSIRVNSVGPTFIDSPLAREMFQDPQIADEVMRRIPIGRLGRTEEVAAAVLYLVSDGADLVTGHHLLVDGGWTAQ</sequence>
<dbReference type="GO" id="GO:0016616">
    <property type="term" value="F:oxidoreductase activity, acting on the CH-OH group of donors, NAD or NADP as acceptor"/>
    <property type="evidence" value="ECO:0007669"/>
    <property type="project" value="TreeGrafter"/>
</dbReference>
<dbReference type="PANTHER" id="PTHR42760:SF115">
    <property type="entry name" value="3-OXOACYL-[ACYL-CARRIER-PROTEIN] REDUCTASE FABG"/>
    <property type="match status" value="1"/>
</dbReference>
<dbReference type="PRINTS" id="PR00080">
    <property type="entry name" value="SDRFAMILY"/>
</dbReference>
<dbReference type="Gene3D" id="3.40.50.720">
    <property type="entry name" value="NAD(P)-binding Rossmann-like Domain"/>
    <property type="match status" value="1"/>
</dbReference>
<dbReference type="OrthoDB" id="286404at2"/>
<comment type="caution">
    <text evidence="3">The sequence shown here is derived from an EMBL/GenBank/DDBJ whole genome shotgun (WGS) entry which is preliminary data.</text>
</comment>
<dbReference type="AlphaFoldDB" id="A0A2A9F2P6"/>
<dbReference type="InterPro" id="IPR020904">
    <property type="entry name" value="Sc_DH/Rdtase_CS"/>
</dbReference>
<dbReference type="SUPFAM" id="SSF51735">
    <property type="entry name" value="NAD(P)-binding Rossmann-fold domains"/>
    <property type="match status" value="1"/>
</dbReference>
<keyword evidence="4" id="KW-1185">Reference proteome</keyword>
<keyword evidence="2" id="KW-0560">Oxidoreductase</keyword>
<accession>A0A2A9F2P6</accession>
<dbReference type="FunFam" id="3.40.50.720:FF:000084">
    <property type="entry name" value="Short-chain dehydrogenase reductase"/>
    <property type="match status" value="1"/>
</dbReference>
<dbReference type="Pfam" id="PF13561">
    <property type="entry name" value="adh_short_C2"/>
    <property type="match status" value="1"/>
</dbReference>
<evidence type="ECO:0000256" key="1">
    <source>
        <dbReference type="ARBA" id="ARBA00006484"/>
    </source>
</evidence>
<comment type="similarity">
    <text evidence="1">Belongs to the short-chain dehydrogenases/reductases (SDR) family.</text>
</comment>
<dbReference type="PRINTS" id="PR00081">
    <property type="entry name" value="GDHRDH"/>
</dbReference>
<dbReference type="InterPro" id="IPR036291">
    <property type="entry name" value="NAD(P)-bd_dom_sf"/>
</dbReference>
<dbReference type="InterPro" id="IPR002347">
    <property type="entry name" value="SDR_fam"/>
</dbReference>
<reference evidence="3 4" key="1">
    <citation type="submission" date="2017-10" db="EMBL/GenBank/DDBJ databases">
        <title>Sequencing the genomes of 1000 actinobacteria strains.</title>
        <authorList>
            <person name="Klenk H.-P."/>
        </authorList>
    </citation>
    <scope>NUCLEOTIDE SEQUENCE [LARGE SCALE GENOMIC DNA]</scope>
    <source>
        <strain evidence="3 4">DSM 21838</strain>
    </source>
</reference>
<dbReference type="RefSeq" id="WP_098481971.1">
    <property type="nucleotide sequence ID" value="NZ_PDJI01000001.1"/>
</dbReference>
<evidence type="ECO:0000313" key="4">
    <source>
        <dbReference type="Proteomes" id="UP000222106"/>
    </source>
</evidence>
<evidence type="ECO:0000256" key="2">
    <source>
        <dbReference type="ARBA" id="ARBA00023002"/>
    </source>
</evidence>